<dbReference type="AlphaFoldDB" id="A0A9Q0RR59"/>
<organism evidence="2 3">
    <name type="scientific">Blomia tropicalis</name>
    <name type="common">Mite</name>
    <dbReference type="NCBI Taxonomy" id="40697"/>
    <lineage>
        <taxon>Eukaryota</taxon>
        <taxon>Metazoa</taxon>
        <taxon>Ecdysozoa</taxon>
        <taxon>Arthropoda</taxon>
        <taxon>Chelicerata</taxon>
        <taxon>Arachnida</taxon>
        <taxon>Acari</taxon>
        <taxon>Acariformes</taxon>
        <taxon>Sarcoptiformes</taxon>
        <taxon>Astigmata</taxon>
        <taxon>Glycyphagoidea</taxon>
        <taxon>Echimyopodidae</taxon>
        <taxon>Blomia</taxon>
    </lineage>
</organism>
<accession>A0A9Q0RR59</accession>
<dbReference type="Proteomes" id="UP001142055">
    <property type="component" value="Chromosome 1"/>
</dbReference>
<evidence type="ECO:0000256" key="1">
    <source>
        <dbReference type="SAM" id="MobiDB-lite"/>
    </source>
</evidence>
<feature type="region of interest" description="Disordered" evidence="1">
    <location>
        <begin position="247"/>
        <end position="293"/>
    </location>
</feature>
<evidence type="ECO:0000313" key="3">
    <source>
        <dbReference type="Proteomes" id="UP001142055"/>
    </source>
</evidence>
<sequence>MGNLPHNNMMIITKDYHLYHLKLTNEFQAHELSRSQSLKVEWPKLVNDPNFSKVKKNVLHSVFIADSVGEYFLMITKEQCQCLGLIYDIGRKEVKQGFQFTDSESAVMISTDKVFDLFMVMNDYMGQMMIMRYQFNNPTITRSNQIKPEKLGSFYRVCKWDFERIQLIQNTVSSCVPIKWKIQNGFFSNGYFYLFDNEQQVYIFSEKIYSQVIVQYQQTSFERFINCNISGRNIVEKKTIIATFMKRRKHGSSRKKGHRSHKSKASHVSIQRSESKPQSIIRHHSTHSNSHQSVTLYLKQHPSLNKLKAQSMNSSMYTAPVQPDNNGTLLQANTNAASMSKISIGKSKPGVMIASRHRATSLNNNIGGHNQTMETDQSRPSKHHSNSHKSMNAVEPNKSRTSFAQNTTSKCKSRPGVQMPSRHRDRSRLPQHSSSNPSRFKQAKNY</sequence>
<feature type="compositionally biased region" description="Basic residues" evidence="1">
    <location>
        <begin position="247"/>
        <end position="265"/>
    </location>
</feature>
<feature type="compositionally biased region" description="Polar residues" evidence="1">
    <location>
        <begin position="268"/>
        <end position="278"/>
    </location>
</feature>
<evidence type="ECO:0000313" key="2">
    <source>
        <dbReference type="EMBL" id="KAJ6223509.1"/>
    </source>
</evidence>
<feature type="compositionally biased region" description="Polar residues" evidence="1">
    <location>
        <begin position="430"/>
        <end position="446"/>
    </location>
</feature>
<protein>
    <submittedName>
        <fullName evidence="2">Uncharacterized protein</fullName>
    </submittedName>
</protein>
<reference evidence="2" key="1">
    <citation type="submission" date="2022-12" db="EMBL/GenBank/DDBJ databases">
        <title>Genome assemblies of Blomia tropicalis.</title>
        <authorList>
            <person name="Cui Y."/>
        </authorList>
    </citation>
    <scope>NUCLEOTIDE SEQUENCE</scope>
    <source>
        <tissue evidence="2">Adult mites</tissue>
    </source>
</reference>
<gene>
    <name evidence="2" type="ORF">RDWZM_002054</name>
</gene>
<feature type="compositionally biased region" description="Polar residues" evidence="1">
    <location>
        <begin position="361"/>
        <end position="375"/>
    </location>
</feature>
<feature type="region of interest" description="Disordered" evidence="1">
    <location>
        <begin position="361"/>
        <end position="446"/>
    </location>
</feature>
<name>A0A9Q0RR59_BLOTA</name>
<comment type="caution">
    <text evidence="2">The sequence shown here is derived from an EMBL/GenBank/DDBJ whole genome shotgun (WGS) entry which is preliminary data.</text>
</comment>
<proteinExistence type="predicted"/>
<keyword evidence="3" id="KW-1185">Reference proteome</keyword>
<feature type="compositionally biased region" description="Polar residues" evidence="1">
    <location>
        <begin position="399"/>
        <end position="410"/>
    </location>
</feature>
<dbReference type="EMBL" id="JAPWDV010000001">
    <property type="protein sequence ID" value="KAJ6223509.1"/>
    <property type="molecule type" value="Genomic_DNA"/>
</dbReference>